<dbReference type="Proteomes" id="UP000658656">
    <property type="component" value="Unassembled WGS sequence"/>
</dbReference>
<proteinExistence type="predicted"/>
<reference evidence="2" key="1">
    <citation type="journal article" date="2014" name="Int. J. Syst. Evol. Microbiol.">
        <title>Complete genome sequence of Corynebacterium casei LMG S-19264T (=DSM 44701T), isolated from a smear-ripened cheese.</title>
        <authorList>
            <consortium name="US DOE Joint Genome Institute (JGI-PGF)"/>
            <person name="Walter F."/>
            <person name="Albersmeier A."/>
            <person name="Kalinowski J."/>
            <person name="Ruckert C."/>
        </authorList>
    </citation>
    <scope>NUCLEOTIDE SEQUENCE</scope>
    <source>
        <strain evidence="2">CGMCC 4.7679</strain>
    </source>
</reference>
<evidence type="ECO:0000313" key="3">
    <source>
        <dbReference type="Proteomes" id="UP000658656"/>
    </source>
</evidence>
<evidence type="ECO:0000256" key="1">
    <source>
        <dbReference type="SAM" id="Phobius"/>
    </source>
</evidence>
<dbReference type="AlphaFoldDB" id="A0A8H9M780"/>
<dbReference type="RefSeq" id="WP_145933260.1">
    <property type="nucleotide sequence ID" value="NZ_BNAV01000009.1"/>
</dbReference>
<keyword evidence="3" id="KW-1185">Reference proteome</keyword>
<gene>
    <name evidence="2" type="ORF">GCM10017566_52100</name>
</gene>
<reference evidence="2" key="2">
    <citation type="submission" date="2020-09" db="EMBL/GenBank/DDBJ databases">
        <authorList>
            <person name="Sun Q."/>
            <person name="Zhou Y."/>
        </authorList>
    </citation>
    <scope>NUCLEOTIDE SEQUENCE</scope>
    <source>
        <strain evidence="2">CGMCC 4.7679</strain>
    </source>
</reference>
<evidence type="ECO:0000313" key="2">
    <source>
        <dbReference type="EMBL" id="GHF71937.1"/>
    </source>
</evidence>
<name>A0A8H9M780_9PSEU</name>
<comment type="caution">
    <text evidence="2">The sequence shown here is derived from an EMBL/GenBank/DDBJ whole genome shotgun (WGS) entry which is preliminary data.</text>
</comment>
<feature type="transmembrane region" description="Helical" evidence="1">
    <location>
        <begin position="43"/>
        <end position="63"/>
    </location>
</feature>
<accession>A0A8H9M780</accession>
<keyword evidence="1" id="KW-0812">Transmembrane</keyword>
<sequence>MTEDWKRVHPHGWRLVLRLALAVVAAYFAMVGIGYLSHASNPWIDPGIFGAVIAGVTGAVTAWQARR</sequence>
<dbReference type="EMBL" id="BNAV01000009">
    <property type="protein sequence ID" value="GHF71937.1"/>
    <property type="molecule type" value="Genomic_DNA"/>
</dbReference>
<keyword evidence="1" id="KW-0472">Membrane</keyword>
<keyword evidence="1" id="KW-1133">Transmembrane helix</keyword>
<feature type="transmembrane region" description="Helical" evidence="1">
    <location>
        <begin position="15"/>
        <end position="37"/>
    </location>
</feature>
<protein>
    <submittedName>
        <fullName evidence="2">Uncharacterized protein</fullName>
    </submittedName>
</protein>
<organism evidence="2 3">
    <name type="scientific">Amycolatopsis bartoniae</name>
    <dbReference type="NCBI Taxonomy" id="941986"/>
    <lineage>
        <taxon>Bacteria</taxon>
        <taxon>Bacillati</taxon>
        <taxon>Actinomycetota</taxon>
        <taxon>Actinomycetes</taxon>
        <taxon>Pseudonocardiales</taxon>
        <taxon>Pseudonocardiaceae</taxon>
        <taxon>Amycolatopsis</taxon>
    </lineage>
</organism>